<comment type="caution">
    <text evidence="2">The sequence shown here is derived from an EMBL/GenBank/DDBJ whole genome shotgun (WGS) entry which is preliminary data.</text>
</comment>
<dbReference type="AlphaFoldDB" id="A0A1F7FAK0"/>
<evidence type="ECO:0000313" key="3">
    <source>
        <dbReference type="Proteomes" id="UP000179243"/>
    </source>
</evidence>
<dbReference type="Proteomes" id="UP000179243">
    <property type="component" value="Unassembled WGS sequence"/>
</dbReference>
<evidence type="ECO:0008006" key="4">
    <source>
        <dbReference type="Google" id="ProtNLM"/>
    </source>
</evidence>
<gene>
    <name evidence="2" type="ORF">A2519_02620</name>
</gene>
<evidence type="ECO:0000256" key="1">
    <source>
        <dbReference type="SAM" id="SignalP"/>
    </source>
</evidence>
<reference evidence="2 3" key="1">
    <citation type="journal article" date="2016" name="Nat. Commun.">
        <title>Thousands of microbial genomes shed light on interconnected biogeochemical processes in an aquifer system.</title>
        <authorList>
            <person name="Anantharaman K."/>
            <person name="Brown C.T."/>
            <person name="Hug L.A."/>
            <person name="Sharon I."/>
            <person name="Castelle C.J."/>
            <person name="Probst A.J."/>
            <person name="Thomas B.C."/>
            <person name="Singh A."/>
            <person name="Wilkins M.J."/>
            <person name="Karaoz U."/>
            <person name="Brodie E.L."/>
            <person name="Williams K.H."/>
            <person name="Hubbard S.S."/>
            <person name="Banfield J.F."/>
        </authorList>
    </citation>
    <scope>NUCLEOTIDE SEQUENCE [LARGE SCALE GENOMIC DNA]</scope>
</reference>
<feature type="signal peptide" evidence="1">
    <location>
        <begin position="1"/>
        <end position="33"/>
    </location>
</feature>
<evidence type="ECO:0000313" key="2">
    <source>
        <dbReference type="EMBL" id="OGK03641.1"/>
    </source>
</evidence>
<feature type="chain" id="PRO_5009528570" description="3-keto-disaccharide hydrolase domain-containing protein" evidence="1">
    <location>
        <begin position="34"/>
        <end position="243"/>
    </location>
</feature>
<protein>
    <recommendedName>
        <fullName evidence="4">3-keto-disaccharide hydrolase domain-containing protein</fullName>
    </recommendedName>
</protein>
<keyword evidence="1" id="KW-0732">Signal</keyword>
<dbReference type="EMBL" id="MFYX01000084">
    <property type="protein sequence ID" value="OGK03641.1"/>
    <property type="molecule type" value="Genomic_DNA"/>
</dbReference>
<organism evidence="2 3">
    <name type="scientific">Candidatus Raymondbacteria bacterium RIFOXYD12_FULL_49_13</name>
    <dbReference type="NCBI Taxonomy" id="1817890"/>
    <lineage>
        <taxon>Bacteria</taxon>
        <taxon>Raymondiibacteriota</taxon>
    </lineage>
</organism>
<name>A0A1F7FAK0_UNCRA</name>
<sequence>MVLFRRTFYQTCAFALIAQALAFIMALSAASWAAPPPPKSPANVWYTQIGQWHIQQKDNLSGGSFLFHDAGIDGAQSGQATANVRFNYSFQGIRRCVVRLALGPAPATAGLLVQNKQATYYFLVQKGTASDSLRINRYSNSRMISLFSAATNISDTTWLTLTIKADSLVFGAHRTIVSIAKPPDFPSLTAVGIECPQGSVKVFDVDIESQNTAVEETFDKATLINLHLDKMLPGGQTLSGRKE</sequence>
<proteinExistence type="predicted"/>
<accession>A0A1F7FAK0</accession>